<dbReference type="PROSITE" id="PS50011">
    <property type="entry name" value="PROTEIN_KINASE_DOM"/>
    <property type="match status" value="1"/>
</dbReference>
<feature type="compositionally biased region" description="Gly residues" evidence="1">
    <location>
        <begin position="392"/>
        <end position="401"/>
    </location>
</feature>
<feature type="region of interest" description="Disordered" evidence="1">
    <location>
        <begin position="417"/>
        <end position="442"/>
    </location>
</feature>
<dbReference type="OrthoDB" id="4062651at2759"/>
<evidence type="ECO:0000259" key="2">
    <source>
        <dbReference type="PROSITE" id="PS50011"/>
    </source>
</evidence>
<dbReference type="EMBL" id="KI440850">
    <property type="protein sequence ID" value="ERS96337.1"/>
    <property type="molecule type" value="Genomic_DNA"/>
</dbReference>
<dbReference type="Proteomes" id="UP000018087">
    <property type="component" value="Unassembled WGS sequence"/>
</dbReference>
<feature type="compositionally biased region" description="Basic and acidic residues" evidence="1">
    <location>
        <begin position="835"/>
        <end position="851"/>
    </location>
</feature>
<dbReference type="SUPFAM" id="SSF56112">
    <property type="entry name" value="Protein kinase-like (PK-like)"/>
    <property type="match status" value="1"/>
</dbReference>
<dbReference type="STRING" id="1391915.U7PL83"/>
<sequence>MVWYDANRIERTVTRKFVCSHLLPDEIERLDRPVAFGDGLTDGTYWEWIDEKAKKIFLILVDLHVPDQIFGVIDDSWDDEDLPIAREHVERLALTPNRDARFDRKFHQRQYYYLLKPLERSDEVVIYDDMEVVPLDLVDRSPGGSGSIGSDGSGSPGGGSGSGLTGSSSSGSGLGSGSSGLPGGGDRVALPNYPGMVFARRRIPLAPMAGSAYGYGYVTLDEFQYEVTSIKSVQNDHLVSYFTSYVHQGYGYVLFTPAGEGSLKSLLATTPAPVKALAKRDRRRLIFNWIHCLVDTLCFVHNRGLSHGNIKPSTVLFSHHNNDNHIFFSDFTHFGMDSSGSSHDKASFDKESYDYAAPEQWYRPSGSSSGGSGGVGVGASSGSSSRKSTLTGEGGSGGRGAGMSMYAGSVYGSSSSRDSAIGSGMTSSRHRQNSGENVGLGLSMSPDQHMTTASGFAFQVGASANFSISRSNTMGGGAGGGDGYYSSSNGNSGLNVPIPQLNPQAADVFSLGCIILELLSFMLKRQTRSFATHRAAKHKTPGRGGAVLDSSFHKNLGQVESWMTGLARDAASSLGKKRSMKAGSEDSDGTLAGVAPMLHVVERMMALHASERPSAYDVQTRMYQILRDHCGISEPHCVHEYGGFNTGWLDYTGYAGVDMDTMMANSAGDVSGSYYSYGGTAAGSYGAGGAGDYGSSYSHSPRLIMSTNGTNTTSDSSRAVSPTAMIAMSPTSTSIVGGGGGYSWSSNSGAVSPAAGPSRTGSFNYGYGSFSSNHHTANQRSMSGRRAAVHHARNDSSSGGSARSSVAGVGGGGGGGGASVILEESETGSVASSKDGIKDGIKDVKDVKDGGKGGGFDLSNGLQAIRNLQIRDKVRQPWNSPVYAA</sequence>
<feature type="domain" description="Protein kinase" evidence="2">
    <location>
        <begin position="168"/>
        <end position="626"/>
    </location>
</feature>
<dbReference type="GO" id="GO:0005524">
    <property type="term" value="F:ATP binding"/>
    <property type="evidence" value="ECO:0007669"/>
    <property type="project" value="InterPro"/>
</dbReference>
<protein>
    <submittedName>
        <fullName evidence="3">Serine/threonine protein kinase</fullName>
    </submittedName>
</protein>
<keyword evidence="3" id="KW-0723">Serine/threonine-protein kinase</keyword>
<dbReference type="InterPro" id="IPR000719">
    <property type="entry name" value="Prot_kinase_dom"/>
</dbReference>
<feature type="compositionally biased region" description="Low complexity" evidence="1">
    <location>
        <begin position="796"/>
        <end position="807"/>
    </location>
</feature>
<dbReference type="InterPro" id="IPR053083">
    <property type="entry name" value="TF_kinase-domain_protein"/>
</dbReference>
<dbReference type="GO" id="GO:0004674">
    <property type="term" value="F:protein serine/threonine kinase activity"/>
    <property type="evidence" value="ECO:0007669"/>
    <property type="project" value="UniProtKB-KW"/>
</dbReference>
<dbReference type="PANTHER" id="PTHR44305">
    <property type="entry name" value="SI:DKEY-192D15.2-RELATED"/>
    <property type="match status" value="1"/>
</dbReference>
<keyword evidence="3" id="KW-0418">Kinase</keyword>
<evidence type="ECO:0000313" key="3">
    <source>
        <dbReference type="EMBL" id="ERS96337.1"/>
    </source>
</evidence>
<feature type="compositionally biased region" description="Gly residues" evidence="1">
    <location>
        <begin position="172"/>
        <end position="185"/>
    </location>
</feature>
<accession>U7PL83</accession>
<feature type="compositionally biased region" description="Gly residues" evidence="1">
    <location>
        <begin position="143"/>
        <end position="164"/>
    </location>
</feature>
<keyword evidence="3" id="KW-0808">Transferase</keyword>
<feature type="region of interest" description="Disordered" evidence="1">
    <location>
        <begin position="364"/>
        <end position="401"/>
    </location>
</feature>
<keyword evidence="4" id="KW-1185">Reference proteome</keyword>
<evidence type="ECO:0000256" key="1">
    <source>
        <dbReference type="SAM" id="MobiDB-lite"/>
    </source>
</evidence>
<feature type="region of interest" description="Disordered" evidence="1">
    <location>
        <begin position="143"/>
        <end position="185"/>
    </location>
</feature>
<feature type="compositionally biased region" description="Gly residues" evidence="1">
    <location>
        <begin position="368"/>
        <end position="379"/>
    </location>
</feature>
<dbReference type="PANTHER" id="PTHR44305:SF24">
    <property type="entry name" value="TYROSINE-PROTEIN KINASE C03B1.5-RELATED"/>
    <property type="match status" value="1"/>
</dbReference>
<dbReference type="HOGENOM" id="CLU_015630_1_1_1"/>
<organism evidence="3 4">
    <name type="scientific">Sporothrix schenckii (strain ATCC 58251 / de Perez 2211183)</name>
    <name type="common">Rose-picker's disease fungus</name>
    <dbReference type="NCBI Taxonomy" id="1391915"/>
    <lineage>
        <taxon>Eukaryota</taxon>
        <taxon>Fungi</taxon>
        <taxon>Dikarya</taxon>
        <taxon>Ascomycota</taxon>
        <taxon>Pezizomycotina</taxon>
        <taxon>Sordariomycetes</taxon>
        <taxon>Sordariomycetidae</taxon>
        <taxon>Ophiostomatales</taxon>
        <taxon>Ophiostomataceae</taxon>
        <taxon>Sporothrix</taxon>
    </lineage>
</organism>
<evidence type="ECO:0000313" key="4">
    <source>
        <dbReference type="Proteomes" id="UP000018087"/>
    </source>
</evidence>
<dbReference type="InterPro" id="IPR011009">
    <property type="entry name" value="Kinase-like_dom_sf"/>
</dbReference>
<gene>
    <name evidence="3" type="ORF">HMPREF1624_07247</name>
</gene>
<proteinExistence type="predicted"/>
<feature type="region of interest" description="Disordered" evidence="1">
    <location>
        <begin position="774"/>
        <end position="858"/>
    </location>
</feature>
<dbReference type="Gene3D" id="1.10.510.10">
    <property type="entry name" value="Transferase(Phosphotransferase) domain 1"/>
    <property type="match status" value="2"/>
</dbReference>
<dbReference type="SMART" id="SM00220">
    <property type="entry name" value="S_TKc"/>
    <property type="match status" value="1"/>
</dbReference>
<dbReference type="AlphaFoldDB" id="U7PL83"/>
<name>U7PL83_SPOS1</name>
<feature type="compositionally biased region" description="Gly residues" evidence="1">
    <location>
        <begin position="808"/>
        <end position="818"/>
    </location>
</feature>
<dbReference type="eggNOG" id="ENOG502T1TD">
    <property type="taxonomic scope" value="Eukaryota"/>
</dbReference>
<reference evidence="4" key="1">
    <citation type="journal article" date="2014" name="Genome Announc.">
        <title>Genome sequence of the pathogenic fungus Sporothrix schenckii (ATCC 58251).</title>
        <authorList>
            <person name="Cuomo C.A."/>
            <person name="Rodriguez-Del Valle N."/>
            <person name="Perez-Sanchez L."/>
            <person name="Abouelleil A."/>
            <person name="Goldberg J."/>
            <person name="Young S."/>
            <person name="Zeng Q."/>
            <person name="Birren B.W."/>
        </authorList>
    </citation>
    <scope>NUCLEOTIDE SEQUENCE [LARGE SCALE GENOMIC DNA]</scope>
    <source>
        <strain evidence="4">ATCC 58251 / de Perez 2211183</strain>
    </source>
</reference>